<dbReference type="SMART" id="SM00089">
    <property type="entry name" value="PKD"/>
    <property type="match status" value="6"/>
</dbReference>
<reference evidence="4" key="1">
    <citation type="journal article" date="2019" name="Int. J. Syst. Evol. Microbiol.">
        <title>The Global Catalogue of Microorganisms (GCM) 10K type strain sequencing project: providing services to taxonomists for standard genome sequencing and annotation.</title>
        <authorList>
            <consortium name="The Broad Institute Genomics Platform"/>
            <consortium name="The Broad Institute Genome Sequencing Center for Infectious Disease"/>
            <person name="Wu L."/>
            <person name="Ma J."/>
        </authorList>
    </citation>
    <scope>NUCLEOTIDE SEQUENCE [LARGE SCALE GENOMIC DNA]</scope>
    <source>
        <strain evidence="4">KCTC 42805</strain>
    </source>
</reference>
<dbReference type="InterPro" id="IPR015919">
    <property type="entry name" value="Cadherin-like_sf"/>
</dbReference>
<dbReference type="Gene3D" id="2.60.40.10">
    <property type="entry name" value="Immunoglobulins"/>
    <property type="match status" value="3"/>
</dbReference>
<dbReference type="Gene3D" id="2.160.20.10">
    <property type="entry name" value="Single-stranded right-handed beta-helix, Pectin lyase-like"/>
    <property type="match status" value="2"/>
</dbReference>
<dbReference type="InterPro" id="IPR059226">
    <property type="entry name" value="Choice_anch_Q_dom"/>
</dbReference>
<comment type="caution">
    <text evidence="3">The sequence shown here is derived from an EMBL/GenBank/DDBJ whole genome shotgun (WGS) entry which is preliminary data.</text>
</comment>
<evidence type="ECO:0000313" key="3">
    <source>
        <dbReference type="EMBL" id="MFD2572634.1"/>
    </source>
</evidence>
<dbReference type="PANTHER" id="PTHR11319:SF35">
    <property type="entry name" value="OUTER MEMBRANE PROTEIN PMPC-RELATED"/>
    <property type="match status" value="1"/>
</dbReference>
<feature type="compositionally biased region" description="Polar residues" evidence="1">
    <location>
        <begin position="100"/>
        <end position="111"/>
    </location>
</feature>
<feature type="non-terminal residue" evidence="3">
    <location>
        <position position="2225"/>
    </location>
</feature>
<feature type="domain" description="PKD/Chitinase" evidence="2">
    <location>
        <begin position="234"/>
        <end position="319"/>
    </location>
</feature>
<protein>
    <submittedName>
        <fullName evidence="3">Choice-of-anchor Q domain-containing protein</fullName>
    </submittedName>
</protein>
<evidence type="ECO:0000313" key="4">
    <source>
        <dbReference type="Proteomes" id="UP001597469"/>
    </source>
</evidence>
<dbReference type="Pfam" id="PF05345">
    <property type="entry name" value="He_PIG"/>
    <property type="match status" value="1"/>
</dbReference>
<feature type="region of interest" description="Disordered" evidence="1">
    <location>
        <begin position="93"/>
        <end position="113"/>
    </location>
</feature>
<name>A0ABW5M7I4_9BACT</name>
<dbReference type="InterPro" id="IPR022409">
    <property type="entry name" value="PKD/Chitinase_dom"/>
</dbReference>
<keyword evidence="4" id="KW-1185">Reference proteome</keyword>
<sequence>MNKSDDGGGVRLNEETTATFKNCIIAGNTNQAGTAPNDIDNNGTISGSSYNVIGTGGSGGLTNGVNNNIVGVDALLAPLGNYGGPTQTHALLPGSPAINAGTTSGAPTTDQRGIAREGANDIGSFESRGFAVALTSGNNQSATVGTAFASPLLVTVLSANSEPVKGGVVTYSGPGSGASINPVSVTASIDGELAGARVTANATAGGPYTVAATVRGASLTTNFSLTNSPAAPTIAGFSAVDNTVCAGSPITFTATVGNVTGSYNYTLTNGTSSTSATTSSPAFSQNLTASGSGAQSFTLTVNDGDPSATATTSVTVSVSSFVVTNTNDAGAGSLRQAMLDVAASTCPGPFTITATASGTINLASVLPDIVDDVTFIGPGASNLTVRRSSGGNYRIFTIPSANTVSFSGFTVSDGIEIDGGGIKNNGMLTLSNCVISNNQTTDNQNGAGVSNANQLTVIACTFNGNRASGAGGGIYNIGSTLSITNSLFTGNAAGGNGNPNEGGALLSLNTATITNCLFTGNSATDSGGGASLRDGSLITNCTFSGNTASSAAALLVGASTLINTTITNNTGGAAVRTLGNGPVLKNCIVARNPQGNISGGSVDASSSFNVVGAGGSGGLTNGVNNNIIVFNPLLAPLGNYGGPFQTHALLPGSPAINAGTTSGAPTTDQRGIARVGATDIGSFESRGFAVALTSGSSQSATVNTAFANPLRVTVSSANSEPVDGGVVTYTGPGSGASINPVSVTASIASGVAGASVTANATAGGPYTVAATANGASPTINFNLTNSPGVPTIAGFSAVDNTVCAGSPITFTATVGNVTGSYNYTLTNGTSSTSATTSSTDLSQSLTASGSGAQSFTLTVNDGGPSATATTSVTVSVRVSSFVVTNTNDAGAGSLRQAMLDVAASTCPGPFTITATASGTINLASVLPDIVDDVTFIGPGASNLTVRRSSGGNYRIFNIPNNNTVSFSGFTIADGFADQDNGGGINSGGSLTLTNCLFRNNSATYEGGGVRTITVQLIVNGCSFVSNSGPTGAAICQKYGSLNVTNTLFSGNISSNVGGGIFSAGGPATITNCLFTANQAFEGGGIGFRDNTTGLITNCTFSGNRVNSRGSAVSLKDDASATLINTTISANIANEGAIFTNSSGALVLKNCIVAGNSANANPDIAGSVAANSSYNVIGTSGSSGLTNGVSNNQVGVDALLAPLGNYGGPFQTHALLPGSPAINAGTTSGAPTTDQRGIARVGATDIGSFESRGFTLARTGGNNQSATVGTAFANPLLVTVVSANSEPVDGGVVTYTGSGSGASINPVSVTASIASGVAGASVTANATAGGPYTVTATANGVSPTINFNLTNSPAAPTIAGFSAVDNTVCAGSPITFTATVGNVTGSYNYTLTNGTSSTSATTSSTALSQSLIAAGSGVQTFTLIVSDNSQTSRATTSVTVNALPTATLTNNGPLTCSQTSVTLTASGGSSYTFTSPGGGVLAGSGNTRTVSSAGSYSVTIANASGCVSSTSTTVSSTTAVITVSNPVTNTVNINQPFSQTFTASGGVAPYSFSISSGSLPTGLSLSGTGVLSGTPTQGGSFTVVVRGQDANGCFDLGPSYVLTVNATPTISGFNTLDNTVCVGSPITFTATVGNVTGSYNYTLTNGSSTLITASSNTAFSQTLTAGGSGSQSFTLTVNDNGQSGQATTSVTVNSLPILDLTAANVCVGQAVSLSATSGLSSYTFTGPSGVISGSGNTRLVGGVSAGTYSFSVTATNANGCRNTDVVSVTVNALPTPTLSASPSTTLTCAQTSLTLTAGGGNSYVFSGPGVVSQSGNTAVVNASGTYSVTVTNTATGCASTTSISISREASAPTPTLSASPSTTLTCAQTSLTLTAGGGNSYGFSGPGVVSQSGNTAVVNASGTYSVTVTNTATGCASTTSISISREASAPTPTLSVSPSTTLTCAQTSLTLTAGGGNSYGFSGPGVVSQSGNTAVVNASGTYSVTVTNTATGCASTTSISISREASAPTPTLSASPSTTLTCAQTSLTLTAGGGNSYGFSGPGVVSQSGNTAVVNASGTYSVTVTNTATGCASTTSISISREASAPTPTLSASPSTTLTCAQTSLTLTAGGGNSYGFSGPGVVSQSGNTAVVNASGTYSVTVTNTATGCASSTSITVESSTTAAQVSISPLSATLTCASPTVSLTALGAGNVRWNTNETSPVISVSATGTYSVTLTNASSCTATAS</sequence>
<feature type="domain" description="PKD/Chitinase" evidence="2">
    <location>
        <begin position="2086"/>
        <end position="2161"/>
    </location>
</feature>
<dbReference type="SMART" id="SM00710">
    <property type="entry name" value="PbH1"/>
    <property type="match status" value="9"/>
</dbReference>
<evidence type="ECO:0000256" key="1">
    <source>
        <dbReference type="SAM" id="MobiDB-lite"/>
    </source>
</evidence>
<accession>A0ABW5M7I4</accession>
<dbReference type="InterPro" id="IPR006626">
    <property type="entry name" value="PbH1"/>
</dbReference>
<dbReference type="InterPro" id="IPR013783">
    <property type="entry name" value="Ig-like_fold"/>
</dbReference>
<dbReference type="InterPro" id="IPR012334">
    <property type="entry name" value="Pectin_lyas_fold"/>
</dbReference>
<dbReference type="NCBIfam" id="NF041518">
    <property type="entry name" value="choice_anch_Q"/>
    <property type="match status" value="3"/>
</dbReference>
<feature type="domain" description="PKD/Chitinase" evidence="2">
    <location>
        <begin position="792"/>
        <end position="877"/>
    </location>
</feature>
<organism evidence="3 4">
    <name type="scientific">Spirosoma soli</name>
    <dbReference type="NCBI Taxonomy" id="1770529"/>
    <lineage>
        <taxon>Bacteria</taxon>
        <taxon>Pseudomonadati</taxon>
        <taxon>Bacteroidota</taxon>
        <taxon>Cytophagia</taxon>
        <taxon>Cytophagales</taxon>
        <taxon>Cytophagaceae</taxon>
        <taxon>Spirosoma</taxon>
    </lineage>
</organism>
<dbReference type="PANTHER" id="PTHR11319">
    <property type="entry name" value="G PROTEIN-COUPLED RECEPTOR-RELATED"/>
    <property type="match status" value="1"/>
</dbReference>
<dbReference type="InterPro" id="IPR035986">
    <property type="entry name" value="PKD_dom_sf"/>
</dbReference>
<dbReference type="EMBL" id="JBHULN010000012">
    <property type="protein sequence ID" value="MFD2572634.1"/>
    <property type="molecule type" value="Genomic_DNA"/>
</dbReference>
<dbReference type="InterPro" id="IPR011050">
    <property type="entry name" value="Pectin_lyase_fold/virulence"/>
</dbReference>
<dbReference type="SUPFAM" id="SSF51126">
    <property type="entry name" value="Pectin lyase-like"/>
    <property type="match status" value="3"/>
</dbReference>
<dbReference type="RefSeq" id="WP_381525228.1">
    <property type="nucleotide sequence ID" value="NZ_JBHULN010000012.1"/>
</dbReference>
<dbReference type="SUPFAM" id="SSF49313">
    <property type="entry name" value="Cadherin-like"/>
    <property type="match status" value="1"/>
</dbReference>
<feature type="domain" description="PKD/Chitinase" evidence="2">
    <location>
        <begin position="1444"/>
        <end position="1518"/>
    </location>
</feature>
<gene>
    <name evidence="3" type="ORF">ACFSUS_18485</name>
</gene>
<dbReference type="Proteomes" id="UP001597469">
    <property type="component" value="Unassembled WGS sequence"/>
</dbReference>
<evidence type="ECO:0000259" key="2">
    <source>
        <dbReference type="SMART" id="SM00089"/>
    </source>
</evidence>
<dbReference type="SUPFAM" id="SSF49299">
    <property type="entry name" value="PKD domain"/>
    <property type="match status" value="2"/>
</dbReference>
<feature type="domain" description="PKD/Chitinase" evidence="2">
    <location>
        <begin position="1696"/>
        <end position="1772"/>
    </location>
</feature>
<proteinExistence type="predicted"/>
<feature type="domain" description="PKD/Chitinase" evidence="2">
    <location>
        <begin position="1357"/>
        <end position="1442"/>
    </location>
</feature>